<dbReference type="Pfam" id="PF01328">
    <property type="entry name" value="Peroxidase_2"/>
    <property type="match status" value="1"/>
</dbReference>
<name>A0A409YSM6_9AGAR</name>
<dbReference type="PANTHER" id="PTHR33577:SF16">
    <property type="entry name" value="HEME HALOPEROXIDASE FAMILY PROFILE DOMAIN-CONTAINING PROTEIN"/>
    <property type="match status" value="1"/>
</dbReference>
<evidence type="ECO:0000256" key="6">
    <source>
        <dbReference type="ARBA" id="ARBA00023004"/>
    </source>
</evidence>
<dbReference type="GO" id="GO:0046872">
    <property type="term" value="F:metal ion binding"/>
    <property type="evidence" value="ECO:0007669"/>
    <property type="project" value="UniProtKB-KW"/>
</dbReference>
<dbReference type="SUPFAM" id="SSF47571">
    <property type="entry name" value="Cloroperoxidase"/>
    <property type="match status" value="1"/>
</dbReference>
<proteinExistence type="inferred from homology"/>
<dbReference type="PROSITE" id="PS51405">
    <property type="entry name" value="HEME_HALOPEROXIDASE"/>
    <property type="match status" value="1"/>
</dbReference>
<keyword evidence="8" id="KW-0732">Signal</keyword>
<feature type="domain" description="Heme haloperoxidase family profile" evidence="9">
    <location>
        <begin position="65"/>
        <end position="294"/>
    </location>
</feature>
<dbReference type="Gene3D" id="1.10.489.10">
    <property type="entry name" value="Chloroperoxidase-like"/>
    <property type="match status" value="1"/>
</dbReference>
<evidence type="ECO:0000256" key="8">
    <source>
        <dbReference type="SAM" id="SignalP"/>
    </source>
</evidence>
<feature type="chain" id="PRO_5019030670" description="Heme haloperoxidase family profile domain-containing protein" evidence="8">
    <location>
        <begin position="21"/>
        <end position="378"/>
    </location>
</feature>
<evidence type="ECO:0000256" key="1">
    <source>
        <dbReference type="ARBA" id="ARBA00001970"/>
    </source>
</evidence>
<sequence length="378" mass="40981">MRLPIFYTAIFSLFTHRVIAFPAHGSLAGLSKEQLEAIIPMLEVREPASPPGPLQDTSAKLVNDKAHPWQPLRPGDIRGPCPGLNTLASHGYLPRNGIASPSQIIEAAQEGFNMLNGLAIFLTYAAHLVDGNMLTDKLSIGGKTPLTGPAPPAPAIVGGLDTHAVFEGDTSMTRADFFFGNNHDFNETLFDEMVKFADKFGAGKYNLTVAGEYRWQRIQDSIATNPTMSFVSPRYFTAYGESVFAINFFVDGRQDDGQLDMKVARGFFQDSRMPDGFFRANGPKGTDGASQVAAAHPIAPGRNVGGVNNYVVDPTSADLSTGCLLYTNFVNQTVRSLYPNPTGALRKALNKNLDFFYSPIIQFEGAASCPQVFPFGKD</sequence>
<keyword evidence="11" id="KW-1185">Reference proteome</keyword>
<reference evidence="10 11" key="1">
    <citation type="journal article" date="2018" name="Evol. Lett.">
        <title>Horizontal gene cluster transfer increased hallucinogenic mushroom diversity.</title>
        <authorList>
            <person name="Reynolds H.T."/>
            <person name="Vijayakumar V."/>
            <person name="Gluck-Thaler E."/>
            <person name="Korotkin H.B."/>
            <person name="Matheny P.B."/>
            <person name="Slot J.C."/>
        </authorList>
    </citation>
    <scope>NUCLEOTIDE SEQUENCE [LARGE SCALE GENOMIC DNA]</scope>
    <source>
        <strain evidence="10 11">SRW20</strain>
    </source>
</reference>
<dbReference type="InParanoid" id="A0A409YSM6"/>
<evidence type="ECO:0000256" key="5">
    <source>
        <dbReference type="ARBA" id="ARBA00023002"/>
    </source>
</evidence>
<evidence type="ECO:0000256" key="7">
    <source>
        <dbReference type="ARBA" id="ARBA00025795"/>
    </source>
</evidence>
<evidence type="ECO:0000313" key="10">
    <source>
        <dbReference type="EMBL" id="PPR06026.1"/>
    </source>
</evidence>
<dbReference type="InterPro" id="IPR000028">
    <property type="entry name" value="Chloroperoxidase"/>
</dbReference>
<evidence type="ECO:0000256" key="4">
    <source>
        <dbReference type="ARBA" id="ARBA00022723"/>
    </source>
</evidence>
<organism evidence="10 11">
    <name type="scientific">Gymnopilus dilepis</name>
    <dbReference type="NCBI Taxonomy" id="231916"/>
    <lineage>
        <taxon>Eukaryota</taxon>
        <taxon>Fungi</taxon>
        <taxon>Dikarya</taxon>
        <taxon>Basidiomycota</taxon>
        <taxon>Agaricomycotina</taxon>
        <taxon>Agaricomycetes</taxon>
        <taxon>Agaricomycetidae</taxon>
        <taxon>Agaricales</taxon>
        <taxon>Agaricineae</taxon>
        <taxon>Hymenogastraceae</taxon>
        <taxon>Gymnopilus</taxon>
    </lineage>
</organism>
<protein>
    <recommendedName>
        <fullName evidence="9">Heme haloperoxidase family profile domain-containing protein</fullName>
    </recommendedName>
</protein>
<dbReference type="PANTHER" id="PTHR33577">
    <property type="entry name" value="STERIGMATOCYSTIN BIOSYNTHESIS PEROXIDASE STCC-RELATED"/>
    <property type="match status" value="1"/>
</dbReference>
<keyword evidence="4" id="KW-0479">Metal-binding</keyword>
<evidence type="ECO:0000256" key="2">
    <source>
        <dbReference type="ARBA" id="ARBA00022559"/>
    </source>
</evidence>
<dbReference type="Proteomes" id="UP000284706">
    <property type="component" value="Unassembled WGS sequence"/>
</dbReference>
<accession>A0A409YSM6</accession>
<dbReference type="AlphaFoldDB" id="A0A409YSM6"/>
<evidence type="ECO:0000313" key="11">
    <source>
        <dbReference type="Proteomes" id="UP000284706"/>
    </source>
</evidence>
<dbReference type="EMBL" id="NHYE01000387">
    <property type="protein sequence ID" value="PPR06026.1"/>
    <property type="molecule type" value="Genomic_DNA"/>
</dbReference>
<keyword evidence="3" id="KW-0349">Heme</keyword>
<comment type="caution">
    <text evidence="10">The sequence shown here is derived from an EMBL/GenBank/DDBJ whole genome shotgun (WGS) entry which is preliminary data.</text>
</comment>
<gene>
    <name evidence="10" type="ORF">CVT26_007505</name>
</gene>
<feature type="signal peptide" evidence="8">
    <location>
        <begin position="1"/>
        <end position="20"/>
    </location>
</feature>
<keyword evidence="6" id="KW-0408">Iron</keyword>
<keyword evidence="2" id="KW-0575">Peroxidase</keyword>
<evidence type="ECO:0000259" key="9">
    <source>
        <dbReference type="PROSITE" id="PS51405"/>
    </source>
</evidence>
<evidence type="ECO:0000256" key="3">
    <source>
        <dbReference type="ARBA" id="ARBA00022617"/>
    </source>
</evidence>
<dbReference type="GO" id="GO:0004601">
    <property type="term" value="F:peroxidase activity"/>
    <property type="evidence" value="ECO:0007669"/>
    <property type="project" value="UniProtKB-KW"/>
</dbReference>
<comment type="cofactor">
    <cofactor evidence="1">
        <name>heme b</name>
        <dbReference type="ChEBI" id="CHEBI:60344"/>
    </cofactor>
</comment>
<dbReference type="SMR" id="A0A409YSM6"/>
<comment type="similarity">
    <text evidence="7">Belongs to the chloroperoxidase family.</text>
</comment>
<dbReference type="OrthoDB" id="407298at2759"/>
<keyword evidence="5" id="KW-0560">Oxidoreductase</keyword>
<dbReference type="FunFam" id="1.10.489.10:FF:000001">
    <property type="entry name" value="Aromatic peroxygenase"/>
    <property type="match status" value="1"/>
</dbReference>
<dbReference type="InterPro" id="IPR036851">
    <property type="entry name" value="Chloroperoxidase-like_sf"/>
</dbReference>